<dbReference type="GO" id="GO:0034040">
    <property type="term" value="F:ATPase-coupled lipid transmembrane transporter activity"/>
    <property type="evidence" value="ECO:0007669"/>
    <property type="project" value="TreeGrafter"/>
</dbReference>
<evidence type="ECO:0000256" key="6">
    <source>
        <dbReference type="ARBA" id="ARBA00022840"/>
    </source>
</evidence>
<feature type="transmembrane region" description="Helical" evidence="10">
    <location>
        <begin position="130"/>
        <end position="153"/>
    </location>
</feature>
<feature type="domain" description="Cyclic nucleotide-binding" evidence="11">
    <location>
        <begin position="596"/>
        <end position="718"/>
    </location>
</feature>
<evidence type="ECO:0000256" key="2">
    <source>
        <dbReference type="ARBA" id="ARBA00022448"/>
    </source>
</evidence>
<dbReference type="SUPFAM" id="SSF52540">
    <property type="entry name" value="P-loop containing nucleoside triphosphate hydrolases"/>
    <property type="match status" value="1"/>
</dbReference>
<reference evidence="14 17" key="3">
    <citation type="submission" date="2019-06" db="EMBL/GenBank/DDBJ databases">
        <title>Whole genome shotgun sequence of Brevibacillus reuszeri NBRC 15719.</title>
        <authorList>
            <person name="Hosoyama A."/>
            <person name="Uohara A."/>
            <person name="Ohji S."/>
            <person name="Ichikawa N."/>
        </authorList>
    </citation>
    <scope>NUCLEOTIDE SEQUENCE [LARGE SCALE GENOMIC DNA]</scope>
    <source>
        <strain evidence="14 17">NBRC 15719</strain>
    </source>
</reference>
<dbReference type="GO" id="GO:0140359">
    <property type="term" value="F:ABC-type transporter activity"/>
    <property type="evidence" value="ECO:0007669"/>
    <property type="project" value="InterPro"/>
</dbReference>
<evidence type="ECO:0000313" key="14">
    <source>
        <dbReference type="EMBL" id="GED66746.1"/>
    </source>
</evidence>
<dbReference type="PROSITE" id="PS00211">
    <property type="entry name" value="ABC_TRANSPORTER_1"/>
    <property type="match status" value="1"/>
</dbReference>
<dbReference type="OrthoDB" id="9804259at2"/>
<dbReference type="SUPFAM" id="SSF51206">
    <property type="entry name" value="cAMP-binding domain-like"/>
    <property type="match status" value="1"/>
</dbReference>
<dbReference type="Gene3D" id="1.20.1560.10">
    <property type="entry name" value="ABC transporter type 1, transmembrane domain"/>
    <property type="match status" value="1"/>
</dbReference>
<proteinExistence type="predicted"/>
<dbReference type="EMBL" id="LGIQ01000009">
    <property type="protein sequence ID" value="KNB71006.1"/>
    <property type="molecule type" value="Genomic_DNA"/>
</dbReference>
<keyword evidence="9" id="KW-0010">Activator</keyword>
<evidence type="ECO:0000259" key="11">
    <source>
        <dbReference type="PROSITE" id="PS50042"/>
    </source>
</evidence>
<dbReference type="PROSITE" id="PS50042">
    <property type="entry name" value="CNMP_BINDING_3"/>
    <property type="match status" value="1"/>
</dbReference>
<evidence type="ECO:0000256" key="5">
    <source>
        <dbReference type="ARBA" id="ARBA00022741"/>
    </source>
</evidence>
<evidence type="ECO:0000259" key="12">
    <source>
        <dbReference type="PROSITE" id="PS50893"/>
    </source>
</evidence>
<dbReference type="Proteomes" id="UP000036834">
    <property type="component" value="Unassembled WGS sequence"/>
</dbReference>
<dbReference type="PROSITE" id="PS50929">
    <property type="entry name" value="ABC_TM1F"/>
    <property type="match status" value="1"/>
</dbReference>
<feature type="transmembrane region" description="Helical" evidence="10">
    <location>
        <begin position="56"/>
        <end position="85"/>
    </location>
</feature>
<dbReference type="AlphaFoldDB" id="A0A0K9YQQ3"/>
<dbReference type="InterPro" id="IPR039421">
    <property type="entry name" value="Type_1_exporter"/>
</dbReference>
<dbReference type="InterPro" id="IPR000595">
    <property type="entry name" value="cNMP-bd_dom"/>
</dbReference>
<dbReference type="Gene3D" id="3.40.50.300">
    <property type="entry name" value="P-loop containing nucleotide triphosphate hydrolases"/>
    <property type="match status" value="1"/>
</dbReference>
<dbReference type="Pfam" id="PF00664">
    <property type="entry name" value="ABC_membrane"/>
    <property type="match status" value="1"/>
</dbReference>
<dbReference type="PROSITE" id="PS00888">
    <property type="entry name" value="CNMP_BINDING_1"/>
    <property type="match status" value="1"/>
</dbReference>
<dbReference type="SMART" id="SM00100">
    <property type="entry name" value="cNMP"/>
    <property type="match status" value="1"/>
</dbReference>
<dbReference type="GO" id="GO:0016887">
    <property type="term" value="F:ATP hydrolysis activity"/>
    <property type="evidence" value="ECO:0007669"/>
    <property type="project" value="InterPro"/>
</dbReference>
<dbReference type="PROSITE" id="PS00889">
    <property type="entry name" value="CNMP_BINDING_2"/>
    <property type="match status" value="1"/>
</dbReference>
<dbReference type="PATRIC" id="fig|54915.3.peg.3003"/>
<evidence type="ECO:0000313" key="15">
    <source>
        <dbReference type="EMBL" id="KNB71006.1"/>
    </source>
</evidence>
<evidence type="ECO:0000259" key="13">
    <source>
        <dbReference type="PROSITE" id="PS50929"/>
    </source>
</evidence>
<dbReference type="GO" id="GO:0005886">
    <property type="term" value="C:plasma membrane"/>
    <property type="evidence" value="ECO:0007669"/>
    <property type="project" value="UniProtKB-SubCell"/>
</dbReference>
<evidence type="ECO:0000256" key="4">
    <source>
        <dbReference type="ARBA" id="ARBA00022692"/>
    </source>
</evidence>
<dbReference type="RefSeq" id="WP_049740042.1">
    <property type="nucleotide sequence ID" value="NZ_BJON01000002.1"/>
</dbReference>
<protein>
    <submittedName>
        <fullName evidence="14 15">ABC transporter ATP-binding protein</fullName>
    </submittedName>
</protein>
<dbReference type="CDD" id="cd07346">
    <property type="entry name" value="ABC_6TM_exporters"/>
    <property type="match status" value="1"/>
</dbReference>
<keyword evidence="8 10" id="KW-0472">Membrane</keyword>
<dbReference type="PANTHER" id="PTHR24221:SF654">
    <property type="entry name" value="ATP-BINDING CASSETTE SUB-FAMILY B MEMBER 6"/>
    <property type="match status" value="1"/>
</dbReference>
<feature type="transmembrane region" description="Helical" evidence="10">
    <location>
        <begin position="159"/>
        <end position="177"/>
    </location>
</feature>
<keyword evidence="3" id="KW-1003">Cell membrane</keyword>
<evidence type="ECO:0000256" key="8">
    <source>
        <dbReference type="ARBA" id="ARBA00023136"/>
    </source>
</evidence>
<evidence type="ECO:0000256" key="10">
    <source>
        <dbReference type="SAM" id="Phobius"/>
    </source>
</evidence>
<dbReference type="InterPro" id="IPR003593">
    <property type="entry name" value="AAA+_ATPase"/>
</dbReference>
<dbReference type="CDD" id="cd00038">
    <property type="entry name" value="CAP_ED"/>
    <property type="match status" value="1"/>
</dbReference>
<evidence type="ECO:0000256" key="3">
    <source>
        <dbReference type="ARBA" id="ARBA00022475"/>
    </source>
</evidence>
<dbReference type="PRINTS" id="PR00103">
    <property type="entry name" value="CAMPKINASE"/>
</dbReference>
<dbReference type="InterPro" id="IPR017871">
    <property type="entry name" value="ABC_transporter-like_CS"/>
</dbReference>
<dbReference type="PROSITE" id="PS50893">
    <property type="entry name" value="ABC_TRANSPORTER_2"/>
    <property type="match status" value="1"/>
</dbReference>
<organism evidence="15 16">
    <name type="scientific">Brevibacillus reuszeri</name>
    <dbReference type="NCBI Taxonomy" id="54915"/>
    <lineage>
        <taxon>Bacteria</taxon>
        <taxon>Bacillati</taxon>
        <taxon>Bacillota</taxon>
        <taxon>Bacilli</taxon>
        <taxon>Bacillales</taxon>
        <taxon>Paenibacillaceae</taxon>
        <taxon>Brevibacillus</taxon>
    </lineage>
</organism>
<keyword evidence="17" id="KW-1185">Reference proteome</keyword>
<dbReference type="InterPro" id="IPR027417">
    <property type="entry name" value="P-loop_NTPase"/>
</dbReference>
<comment type="caution">
    <text evidence="15">The sequence shown here is derived from an EMBL/GenBank/DDBJ whole genome shotgun (WGS) entry which is preliminary data.</text>
</comment>
<keyword evidence="6 15" id="KW-0067">ATP-binding</keyword>
<name>A0A0K9YQQ3_9BACL</name>
<evidence type="ECO:0000256" key="1">
    <source>
        <dbReference type="ARBA" id="ARBA00004651"/>
    </source>
</evidence>
<keyword evidence="7 10" id="KW-1133">Transmembrane helix</keyword>
<dbReference type="PANTHER" id="PTHR24221">
    <property type="entry name" value="ATP-BINDING CASSETTE SUB-FAMILY B"/>
    <property type="match status" value="1"/>
</dbReference>
<evidence type="ECO:0000313" key="17">
    <source>
        <dbReference type="Proteomes" id="UP000319578"/>
    </source>
</evidence>
<dbReference type="FunFam" id="3.40.50.300:FF:000221">
    <property type="entry name" value="Multidrug ABC transporter ATP-binding protein"/>
    <property type="match status" value="1"/>
</dbReference>
<evidence type="ECO:0000313" key="16">
    <source>
        <dbReference type="Proteomes" id="UP000036834"/>
    </source>
</evidence>
<reference evidence="15" key="2">
    <citation type="submission" date="2015-07" db="EMBL/GenBank/DDBJ databases">
        <title>MeaNS - Measles Nucleotide Surveillance Program.</title>
        <authorList>
            <person name="Tran T."/>
            <person name="Druce J."/>
        </authorList>
    </citation>
    <scope>NUCLEOTIDE SEQUENCE</scope>
    <source>
        <strain evidence="15">DSM 9887</strain>
    </source>
</reference>
<comment type="subcellular location">
    <subcellularLocation>
        <location evidence="1">Cell membrane</location>
        <topology evidence="1">Multi-pass membrane protein</topology>
    </subcellularLocation>
</comment>
<dbReference type="Pfam" id="PF00027">
    <property type="entry name" value="cNMP_binding"/>
    <property type="match status" value="1"/>
</dbReference>
<feature type="domain" description="ABC transmembrane type-1" evidence="13">
    <location>
        <begin position="20"/>
        <end position="302"/>
    </location>
</feature>
<feature type="transmembrane region" description="Helical" evidence="10">
    <location>
        <begin position="20"/>
        <end position="44"/>
    </location>
</feature>
<keyword evidence="5" id="KW-0547">Nucleotide-binding</keyword>
<dbReference type="InterPro" id="IPR011527">
    <property type="entry name" value="ABC1_TM_dom"/>
</dbReference>
<dbReference type="GO" id="GO:0005524">
    <property type="term" value="F:ATP binding"/>
    <property type="evidence" value="ECO:0007669"/>
    <property type="project" value="UniProtKB-KW"/>
</dbReference>
<dbReference type="Proteomes" id="UP000319578">
    <property type="component" value="Unassembled WGS sequence"/>
</dbReference>
<dbReference type="InterPro" id="IPR018490">
    <property type="entry name" value="cNMP-bd_dom_sf"/>
</dbReference>
<dbReference type="EMBL" id="BJON01000002">
    <property type="protein sequence ID" value="GED66746.1"/>
    <property type="molecule type" value="Genomic_DNA"/>
</dbReference>
<dbReference type="InterPro" id="IPR036640">
    <property type="entry name" value="ABC1_TM_sf"/>
</dbReference>
<evidence type="ECO:0000256" key="9">
    <source>
        <dbReference type="ARBA" id="ARBA00023159"/>
    </source>
</evidence>
<dbReference type="InterPro" id="IPR018488">
    <property type="entry name" value="cNMP-bd_CS"/>
</dbReference>
<sequence length="730" mass="81449">MIFVMKNLLAYIRPYKRLTALFLCTLLLDLAFISLAPLSFKYIIDNAIEPRDFQYFYLFLTVFGICAVICISSGLASDVALAKLITKVQTDLRKRLFEHLQHIHVGYFQKKRSGELVSHFTVDLPAIESALSVLLTTGLQSLVVVVFSTAVLFTLEWKMALLILVGAFIIFTGPFFLNRRAQEANNQYFEQVGLLVSDVNENMKAQKVIKGYHLQASMIQKFQSRLQAFSIANYHKQVIDARLERFPMASLLLVNFAIVAFGSYLALQGYITVGALVGFFTMYTSMGNAVFNLTYTIPAVTEASVSLERLKQVFDQPKEKEGTVMVTGEDEGGQMVLAAENVTFGYDESQPVLKQVTLNIPFGSKVAFVGSSGSGKSTMLQLLIGFYHPEHGQIRINRTDMQHVDQGTYRERIGIVFQENFLFNGSILENIRLGRSAATMEEVVDAAKQAEIHEYITSLPNGYQSEVLDEGSNFSGGQRQRIAIARAILRNPSILFLDEATSALDPIAESSLNRTFHELSHNRTVVSVTHRLASITEMDQIFVFDKGKLVDCGSHQEMIEHGSFYQQLWEKQNGLSISESGKEATIDSGRLSRLPFFRGVDQNVLADIASLFQTETFSTGESIIREGDKGEKFYVIVRGRVEVTKATSETESGSIRVAVLEDGDHFGEIALLDHIPRTATITALTPCICVSLQRKVLQYILASNPKIDEYVRETLKGRRTTEVLSHAGDI</sequence>
<feature type="domain" description="ABC transporter" evidence="12">
    <location>
        <begin position="337"/>
        <end position="571"/>
    </location>
</feature>
<gene>
    <name evidence="15" type="ORF">ADS79_19475</name>
    <name evidence="14" type="ORF">BRE01_04480</name>
</gene>
<reference evidence="16" key="1">
    <citation type="submission" date="2015-07" db="EMBL/GenBank/DDBJ databases">
        <title>Genome sequencing project for genomic taxonomy and phylogenomics of Bacillus-like bacteria.</title>
        <authorList>
            <person name="Liu B."/>
            <person name="Wang J."/>
            <person name="Zhu Y."/>
            <person name="Liu G."/>
            <person name="Chen Q."/>
            <person name="Chen Z."/>
            <person name="Lan J."/>
            <person name="Che J."/>
            <person name="Ge C."/>
            <person name="Shi H."/>
            <person name="Pan Z."/>
            <person name="Liu X."/>
        </authorList>
    </citation>
    <scope>NUCLEOTIDE SEQUENCE [LARGE SCALE GENOMIC DNA]</scope>
    <source>
        <strain evidence="16">DSM 9887</strain>
    </source>
</reference>
<dbReference type="InterPro" id="IPR014710">
    <property type="entry name" value="RmlC-like_jellyroll"/>
</dbReference>
<feature type="transmembrane region" description="Helical" evidence="10">
    <location>
        <begin position="252"/>
        <end position="283"/>
    </location>
</feature>
<dbReference type="InterPro" id="IPR003439">
    <property type="entry name" value="ABC_transporter-like_ATP-bd"/>
</dbReference>
<keyword evidence="2" id="KW-0813">Transport</keyword>
<accession>A0A0K9YQQ3</accession>
<dbReference type="Gene3D" id="2.60.120.10">
    <property type="entry name" value="Jelly Rolls"/>
    <property type="match status" value="1"/>
</dbReference>
<evidence type="ECO:0000256" key="7">
    <source>
        <dbReference type="ARBA" id="ARBA00022989"/>
    </source>
</evidence>
<dbReference type="SMART" id="SM00382">
    <property type="entry name" value="AAA"/>
    <property type="match status" value="1"/>
</dbReference>
<dbReference type="STRING" id="54915.ADS79_19475"/>
<keyword evidence="4 10" id="KW-0812">Transmembrane</keyword>
<dbReference type="Pfam" id="PF00005">
    <property type="entry name" value="ABC_tran"/>
    <property type="match status" value="1"/>
</dbReference>
<dbReference type="SUPFAM" id="SSF90123">
    <property type="entry name" value="ABC transporter transmembrane region"/>
    <property type="match status" value="1"/>
</dbReference>